<evidence type="ECO:0000313" key="2">
    <source>
        <dbReference type="Proteomes" id="UP000433483"/>
    </source>
</evidence>
<accession>A0A6A3W3M8</accession>
<comment type="caution">
    <text evidence="1">The sequence shown here is derived from an EMBL/GenBank/DDBJ whole genome shotgun (WGS) entry which is preliminary data.</text>
</comment>
<dbReference type="EMBL" id="QXGB01002731">
    <property type="protein sequence ID" value="KAE9175459.1"/>
    <property type="molecule type" value="Genomic_DNA"/>
</dbReference>
<evidence type="ECO:0000313" key="1">
    <source>
        <dbReference type="EMBL" id="KAE9175459.1"/>
    </source>
</evidence>
<dbReference type="Proteomes" id="UP000433483">
    <property type="component" value="Unassembled WGS sequence"/>
</dbReference>
<dbReference type="AlphaFoldDB" id="A0A6A3W3M8"/>
<keyword evidence="2" id="KW-1185">Reference proteome</keyword>
<sequence>MCHATLGDLFFIRQGMFRESLDRLEDLPDALSSASVGSVLASIRAIAFWVTLISDRTTWESLKDTDHVDRSERPVHSDSTNRLGVFLGFDERLEDRP</sequence>
<reference evidence="1 2" key="1">
    <citation type="submission" date="2018-08" db="EMBL/GenBank/DDBJ databases">
        <title>Genomic investigation of the strawberry pathogen Phytophthora fragariae indicates pathogenicity is determined by transcriptional variation in three key races.</title>
        <authorList>
            <person name="Adams T.M."/>
            <person name="Armitage A.D."/>
            <person name="Sobczyk M.K."/>
            <person name="Bates H.J."/>
            <person name="Dunwell J.M."/>
            <person name="Nellist C.F."/>
            <person name="Harrison R.J."/>
        </authorList>
    </citation>
    <scope>NUCLEOTIDE SEQUENCE [LARGE SCALE GENOMIC DNA]</scope>
    <source>
        <strain evidence="1 2">NOV-27</strain>
    </source>
</reference>
<proteinExistence type="predicted"/>
<protein>
    <submittedName>
        <fullName evidence="1">Uncharacterized protein</fullName>
    </submittedName>
</protein>
<name>A0A6A3W3M8_9STRA</name>
<organism evidence="1 2">
    <name type="scientific">Phytophthora fragariae</name>
    <dbReference type="NCBI Taxonomy" id="53985"/>
    <lineage>
        <taxon>Eukaryota</taxon>
        <taxon>Sar</taxon>
        <taxon>Stramenopiles</taxon>
        <taxon>Oomycota</taxon>
        <taxon>Peronosporomycetes</taxon>
        <taxon>Peronosporales</taxon>
        <taxon>Peronosporaceae</taxon>
        <taxon>Phytophthora</taxon>
    </lineage>
</organism>
<gene>
    <name evidence="1" type="ORF">PF005_g25395</name>
</gene>